<sequence length="394" mass="42294">MTKQKFSRGKSRVEKDLFGAGEIPAEAYWGIHTLRALQIIPVTGIRLSSYPVLVKALALVKRAAVLGNSDRGLISEEKKVAIVQACKEIEQGDLLDQFVVDIIQGGAGSPSVMNVNEVIANRALEILGHTRGAYEFIHPMRDVNMGQSTTKAYAVAVQIAAINSGLELLHAMAFLRGQLARKALEFEGVATISRTPARDPQPMTLAQEFTMYAALVNEDEQGIREALVPVHQVSTGEAAIATGADTHQEYALAHLLQMTGLPLGQAGADLEKSEDCSAFVLFSGALKRTALRLSGMCSNLRLRSSMPWTGLADINPAIPEGVNQLAFKVVGNDLTMAMADEEQGQSSVFKPIIAQTLLASLAYLTSACTTLAEHCISGITANNHVSPQTKEESR</sequence>
<dbReference type="Gene3D" id="1.20.200.10">
    <property type="entry name" value="Fumarase/aspartase (Central domain)"/>
    <property type="match status" value="1"/>
</dbReference>
<evidence type="ECO:0000256" key="1">
    <source>
        <dbReference type="ARBA" id="ARBA00023239"/>
    </source>
</evidence>
<evidence type="ECO:0000313" key="4">
    <source>
        <dbReference type="Proteomes" id="UP000182130"/>
    </source>
</evidence>
<dbReference type="EMBL" id="FNEI01000024">
    <property type="protein sequence ID" value="SDK01341.1"/>
    <property type="molecule type" value="Genomic_DNA"/>
</dbReference>
<reference evidence="4" key="1">
    <citation type="submission" date="2016-10" db="EMBL/GenBank/DDBJ databases">
        <authorList>
            <person name="Varghese N."/>
            <person name="Submissions S."/>
        </authorList>
    </citation>
    <scope>NUCLEOTIDE SEQUENCE [LARGE SCALE GENOMIC DNA]</scope>
    <source>
        <strain evidence="4">CGMCC 1.10783</strain>
    </source>
</reference>
<proteinExistence type="predicted"/>
<evidence type="ECO:0000313" key="3">
    <source>
        <dbReference type="EMBL" id="SDK01341.1"/>
    </source>
</evidence>
<gene>
    <name evidence="3" type="ORF">SAMN05216555_12423</name>
</gene>
<dbReference type="InterPro" id="IPR008948">
    <property type="entry name" value="L-Aspartase-like"/>
</dbReference>
<dbReference type="OrthoDB" id="9802809at2"/>
<dbReference type="PANTHER" id="PTHR42696">
    <property type="entry name" value="ASPARTATE AMMONIA-LYASE"/>
    <property type="match status" value="1"/>
</dbReference>
<evidence type="ECO:0000259" key="2">
    <source>
        <dbReference type="Pfam" id="PF00206"/>
    </source>
</evidence>
<protein>
    <submittedName>
        <fullName evidence="3">Aspartate ammonia-lyase</fullName>
    </submittedName>
</protein>
<organism evidence="3 4">
    <name type="scientific">Arthrobacter cupressi</name>
    <dbReference type="NCBI Taxonomy" id="1045773"/>
    <lineage>
        <taxon>Bacteria</taxon>
        <taxon>Bacillati</taxon>
        <taxon>Actinomycetota</taxon>
        <taxon>Actinomycetes</taxon>
        <taxon>Micrococcales</taxon>
        <taxon>Micrococcaceae</taxon>
        <taxon>Arthrobacter</taxon>
    </lineage>
</organism>
<dbReference type="GO" id="GO:0005829">
    <property type="term" value="C:cytosol"/>
    <property type="evidence" value="ECO:0007669"/>
    <property type="project" value="TreeGrafter"/>
</dbReference>
<dbReference type="Proteomes" id="UP000182130">
    <property type="component" value="Unassembled WGS sequence"/>
</dbReference>
<dbReference type="PANTHER" id="PTHR42696:SF2">
    <property type="entry name" value="ASPARTATE AMMONIA-LYASE"/>
    <property type="match status" value="1"/>
</dbReference>
<dbReference type="InterPro" id="IPR051546">
    <property type="entry name" value="Aspartate_Ammonia-Lyase"/>
</dbReference>
<dbReference type="InterPro" id="IPR024083">
    <property type="entry name" value="Fumarase/histidase_N"/>
</dbReference>
<dbReference type="STRING" id="1045773.SAMN05216555_12423"/>
<dbReference type="GO" id="GO:0006531">
    <property type="term" value="P:aspartate metabolic process"/>
    <property type="evidence" value="ECO:0007669"/>
    <property type="project" value="TreeGrafter"/>
</dbReference>
<dbReference type="Gene3D" id="1.10.275.10">
    <property type="entry name" value="Fumarase/aspartase (N-terminal domain)"/>
    <property type="match status" value="1"/>
</dbReference>
<dbReference type="InterPro" id="IPR022761">
    <property type="entry name" value="Fumarate_lyase_N"/>
</dbReference>
<dbReference type="GO" id="GO:0008797">
    <property type="term" value="F:aspartate ammonia-lyase activity"/>
    <property type="evidence" value="ECO:0007669"/>
    <property type="project" value="TreeGrafter"/>
</dbReference>
<feature type="domain" description="Fumarate lyase N-terminal" evidence="2">
    <location>
        <begin position="22"/>
        <end position="316"/>
    </location>
</feature>
<dbReference type="RefSeq" id="WP_074591553.1">
    <property type="nucleotide sequence ID" value="NZ_FNEI01000024.1"/>
</dbReference>
<dbReference type="SUPFAM" id="SSF48557">
    <property type="entry name" value="L-aspartase-like"/>
    <property type="match status" value="1"/>
</dbReference>
<accession>A0A1G8YF60</accession>
<keyword evidence="4" id="KW-1185">Reference proteome</keyword>
<dbReference type="Pfam" id="PF00206">
    <property type="entry name" value="Lyase_1"/>
    <property type="match status" value="1"/>
</dbReference>
<name>A0A1G8YF60_9MICC</name>
<keyword evidence="1 3" id="KW-0456">Lyase</keyword>
<dbReference type="AlphaFoldDB" id="A0A1G8YF60"/>